<evidence type="ECO:0000256" key="8">
    <source>
        <dbReference type="HAMAP-Rule" id="MF_00361"/>
    </source>
</evidence>
<dbReference type="InterPro" id="IPR016064">
    <property type="entry name" value="NAD/diacylglycerol_kinase_sf"/>
</dbReference>
<evidence type="ECO:0000256" key="5">
    <source>
        <dbReference type="ARBA" id="ARBA00022857"/>
    </source>
</evidence>
<keyword evidence="10" id="KW-1185">Reference proteome</keyword>
<evidence type="ECO:0000256" key="6">
    <source>
        <dbReference type="ARBA" id="ARBA00023027"/>
    </source>
</evidence>
<dbReference type="SUPFAM" id="SSF111331">
    <property type="entry name" value="NAD kinase/diacylglycerol kinase-like"/>
    <property type="match status" value="1"/>
</dbReference>
<dbReference type="PANTHER" id="PTHR20275:SF0">
    <property type="entry name" value="NAD KINASE"/>
    <property type="match status" value="1"/>
</dbReference>
<dbReference type="InterPro" id="IPR017437">
    <property type="entry name" value="ATP-NAD_kinase_PpnK-typ_C"/>
</dbReference>
<evidence type="ECO:0000313" key="9">
    <source>
        <dbReference type="EMBL" id="MBL4937901.1"/>
    </source>
</evidence>
<dbReference type="EMBL" id="JAESWC010000018">
    <property type="protein sequence ID" value="MBL4937901.1"/>
    <property type="molecule type" value="Genomic_DNA"/>
</dbReference>
<evidence type="ECO:0000256" key="4">
    <source>
        <dbReference type="ARBA" id="ARBA00022840"/>
    </source>
</evidence>
<feature type="binding site" evidence="8">
    <location>
        <begin position="134"/>
        <end position="135"/>
    </location>
    <ligand>
        <name>NAD(+)</name>
        <dbReference type="ChEBI" id="CHEBI:57540"/>
    </ligand>
</feature>
<dbReference type="InterPro" id="IPR017438">
    <property type="entry name" value="ATP-NAD_kinase_N"/>
</dbReference>
<evidence type="ECO:0000256" key="2">
    <source>
        <dbReference type="ARBA" id="ARBA00022741"/>
    </source>
</evidence>
<accession>A0ABS1TF73</accession>
<keyword evidence="1 8" id="KW-0808">Transferase</keyword>
<reference evidence="9 10" key="1">
    <citation type="submission" date="2021-01" db="EMBL/GenBank/DDBJ databases">
        <title>Genome public.</title>
        <authorList>
            <person name="Liu C."/>
            <person name="Sun Q."/>
        </authorList>
    </citation>
    <scope>NUCLEOTIDE SEQUENCE [LARGE SCALE GENOMIC DNA]</scope>
    <source>
        <strain evidence="9 10">YIM B02515</strain>
    </source>
</reference>
<dbReference type="PANTHER" id="PTHR20275">
    <property type="entry name" value="NAD KINASE"/>
    <property type="match status" value="1"/>
</dbReference>
<comment type="similarity">
    <text evidence="8">Belongs to the NAD kinase family.</text>
</comment>
<proteinExistence type="inferred from homology"/>
<comment type="catalytic activity">
    <reaction evidence="7 8">
        <text>NAD(+) + ATP = ADP + NADP(+) + H(+)</text>
        <dbReference type="Rhea" id="RHEA:18629"/>
        <dbReference type="ChEBI" id="CHEBI:15378"/>
        <dbReference type="ChEBI" id="CHEBI:30616"/>
        <dbReference type="ChEBI" id="CHEBI:57540"/>
        <dbReference type="ChEBI" id="CHEBI:58349"/>
        <dbReference type="ChEBI" id="CHEBI:456216"/>
        <dbReference type="EC" id="2.7.1.23"/>
    </reaction>
</comment>
<comment type="cofactor">
    <cofactor evidence="8">
        <name>a divalent metal cation</name>
        <dbReference type="ChEBI" id="CHEBI:60240"/>
    </cofactor>
</comment>
<dbReference type="HAMAP" id="MF_00361">
    <property type="entry name" value="NAD_kinase"/>
    <property type="match status" value="1"/>
</dbReference>
<dbReference type="GO" id="GO:0016301">
    <property type="term" value="F:kinase activity"/>
    <property type="evidence" value="ECO:0007669"/>
    <property type="project" value="UniProtKB-KW"/>
</dbReference>
<comment type="subcellular location">
    <subcellularLocation>
        <location evidence="8">Cytoplasm</location>
    </subcellularLocation>
</comment>
<dbReference type="Pfam" id="PF01513">
    <property type="entry name" value="NAD_kinase"/>
    <property type="match status" value="1"/>
</dbReference>
<keyword evidence="2 8" id="KW-0547">Nucleotide-binding</keyword>
<keyword evidence="8" id="KW-0963">Cytoplasm</keyword>
<evidence type="ECO:0000313" key="10">
    <source>
        <dbReference type="Proteomes" id="UP000632377"/>
    </source>
</evidence>
<dbReference type="InterPro" id="IPR002504">
    <property type="entry name" value="NADK"/>
</dbReference>
<feature type="binding site" evidence="8">
    <location>
        <position position="234"/>
    </location>
    <ligand>
        <name>NAD(+)</name>
        <dbReference type="ChEBI" id="CHEBI:57540"/>
    </ligand>
</feature>
<protein>
    <recommendedName>
        <fullName evidence="8">NAD kinase</fullName>
        <ecNumber evidence="8">2.7.1.23</ecNumber>
    </recommendedName>
    <alternativeName>
        <fullName evidence="8">ATP-dependent NAD kinase</fullName>
    </alternativeName>
</protein>
<feature type="active site" description="Proton acceptor" evidence="8">
    <location>
        <position position="61"/>
    </location>
</feature>
<comment type="caution">
    <text evidence="9">The sequence shown here is derived from an EMBL/GenBank/DDBJ whole genome shotgun (WGS) entry which is preliminary data.</text>
</comment>
<evidence type="ECO:0000256" key="1">
    <source>
        <dbReference type="ARBA" id="ARBA00022679"/>
    </source>
</evidence>
<organism evidence="9 10">
    <name type="scientific">Clostridium rhizosphaerae</name>
    <dbReference type="NCBI Taxonomy" id="2803861"/>
    <lineage>
        <taxon>Bacteria</taxon>
        <taxon>Bacillati</taxon>
        <taxon>Bacillota</taxon>
        <taxon>Clostridia</taxon>
        <taxon>Eubacteriales</taxon>
        <taxon>Clostridiaceae</taxon>
        <taxon>Clostridium</taxon>
    </lineage>
</organism>
<evidence type="ECO:0000256" key="3">
    <source>
        <dbReference type="ARBA" id="ARBA00022777"/>
    </source>
</evidence>
<comment type="caution">
    <text evidence="8">Lacks conserved residue(s) required for the propagation of feature annotation.</text>
</comment>
<dbReference type="Proteomes" id="UP000632377">
    <property type="component" value="Unassembled WGS sequence"/>
</dbReference>
<dbReference type="RefSeq" id="WP_202750642.1">
    <property type="nucleotide sequence ID" value="NZ_JAESWC010000018.1"/>
</dbReference>
<dbReference type="Gene3D" id="2.60.200.30">
    <property type="entry name" value="Probable inorganic polyphosphate/atp-NAD kinase, domain 2"/>
    <property type="match status" value="1"/>
</dbReference>
<dbReference type="Pfam" id="PF20143">
    <property type="entry name" value="NAD_kinase_C"/>
    <property type="match status" value="1"/>
</dbReference>
<keyword evidence="4 8" id="KW-0067">ATP-binding</keyword>
<feature type="binding site" evidence="8">
    <location>
        <position position="145"/>
    </location>
    <ligand>
        <name>NAD(+)</name>
        <dbReference type="ChEBI" id="CHEBI:57540"/>
    </ligand>
</feature>
<keyword evidence="6 8" id="KW-0520">NAD</keyword>
<gene>
    <name evidence="8" type="primary">nadK</name>
    <name evidence="9" type="ORF">JK636_19515</name>
</gene>
<dbReference type="Gene3D" id="3.40.50.10330">
    <property type="entry name" value="Probable inorganic polyphosphate/atp-NAD kinase, domain 1"/>
    <property type="match status" value="1"/>
</dbReference>
<evidence type="ECO:0000256" key="7">
    <source>
        <dbReference type="ARBA" id="ARBA00047925"/>
    </source>
</evidence>
<name>A0ABS1TF73_9CLOT</name>
<keyword evidence="5 8" id="KW-0521">NADP</keyword>
<feature type="binding site" evidence="8">
    <location>
        <position position="164"/>
    </location>
    <ligand>
        <name>NAD(+)</name>
        <dbReference type="ChEBI" id="CHEBI:57540"/>
    </ligand>
</feature>
<feature type="binding site" evidence="8">
    <location>
        <begin position="175"/>
        <end position="180"/>
    </location>
    <ligand>
        <name>NAD(+)</name>
        <dbReference type="ChEBI" id="CHEBI:57540"/>
    </ligand>
</feature>
<keyword evidence="3 8" id="KW-0418">Kinase</keyword>
<sequence>MKNIGININTEKDSKGAILDAIKRNIKSTIADSNITIFENTLGLNKKSVEKLDFIISLGGDGTLLGTAREISKYSVPIMGVNIGNLGFLTEVESSDFCYAIKSISQGNYKIEERIMLECTIESGDTSKKYICLNDVVLSKGALSRMAKYEIFIDDKFYSSFTADGVIVSTPTGSTAYSLSAGGPIMYPDLKLMSITPICPHSLGIRTMVIDGKSMVNINLKKKYESIFLTVDGQQSQELKEDDKVTVSMSGDVCKLIKLDNYDYFDILRRKITSRTKECEGGK</sequence>
<feature type="binding site" evidence="8">
    <location>
        <begin position="61"/>
        <end position="62"/>
    </location>
    <ligand>
        <name>NAD(+)</name>
        <dbReference type="ChEBI" id="CHEBI:57540"/>
    </ligand>
</feature>
<dbReference type="EC" id="2.7.1.23" evidence="8"/>
<comment type="function">
    <text evidence="8">Involved in the regulation of the intracellular balance of NAD and NADP, and is a key enzyme in the biosynthesis of NADP. Catalyzes specifically the phosphorylation on 2'-hydroxyl of the adenosine moiety of NAD to yield NADP.</text>
</comment>